<dbReference type="AlphaFoldDB" id="A0A0L8I1D6"/>
<dbReference type="EMBL" id="KQ416857">
    <property type="protein sequence ID" value="KOF94865.1"/>
    <property type="molecule type" value="Genomic_DNA"/>
</dbReference>
<dbReference type="PANTHER" id="PTHR46599:SF3">
    <property type="entry name" value="PIGGYBAC TRANSPOSABLE ELEMENT-DERIVED PROTEIN 4"/>
    <property type="match status" value="1"/>
</dbReference>
<dbReference type="STRING" id="37653.A0A0L8I1D6"/>
<reference evidence="2" key="1">
    <citation type="submission" date="2015-07" db="EMBL/GenBank/DDBJ databases">
        <title>MeaNS - Measles Nucleotide Surveillance Program.</title>
        <authorList>
            <person name="Tran T."/>
            <person name="Druce J."/>
        </authorList>
    </citation>
    <scope>NUCLEOTIDE SEQUENCE</scope>
    <source>
        <strain evidence="2">UCB-OBI-ISO-001</strain>
        <tissue evidence="2">Gonad</tissue>
    </source>
</reference>
<protein>
    <recommendedName>
        <fullName evidence="1">PiggyBac transposable element-derived protein domain-containing protein</fullName>
    </recommendedName>
</protein>
<evidence type="ECO:0000259" key="1">
    <source>
        <dbReference type="Pfam" id="PF13843"/>
    </source>
</evidence>
<accession>A0A0L8I1D6</accession>
<feature type="non-terminal residue" evidence="2">
    <location>
        <position position="263"/>
    </location>
</feature>
<organism evidence="2">
    <name type="scientific">Octopus bimaculoides</name>
    <name type="common">California two-spotted octopus</name>
    <dbReference type="NCBI Taxonomy" id="37653"/>
    <lineage>
        <taxon>Eukaryota</taxon>
        <taxon>Metazoa</taxon>
        <taxon>Spiralia</taxon>
        <taxon>Lophotrochozoa</taxon>
        <taxon>Mollusca</taxon>
        <taxon>Cephalopoda</taxon>
        <taxon>Coleoidea</taxon>
        <taxon>Octopodiformes</taxon>
        <taxon>Octopoda</taxon>
        <taxon>Incirrata</taxon>
        <taxon>Octopodidae</taxon>
        <taxon>Octopus</taxon>
    </lineage>
</organism>
<feature type="domain" description="PiggyBac transposable element-derived protein" evidence="1">
    <location>
        <begin position="16"/>
        <end position="123"/>
    </location>
</feature>
<gene>
    <name evidence="2" type="ORF">OCBIM_22000429mg</name>
</gene>
<proteinExistence type="predicted"/>
<sequence length="263" mass="30618">MAGIGFQPQDKIKVLLVMLMGIVKRPTLASYWNRDPAMLTPSIPETMPHDRFLVLLRNLHYNSDNRLHKIRHIVDKVAENFRAVYVPTQDICTNESLWNFKGRFRFKQYNPTKRARFGVKVYKARRTNVCRTVRAHRKNMPPDLHKIKLRKGETAYRCTDSDILALVWRDKKNVCIIKDNRKQDADGNAIMKSGVVVSYNESIGGVDRSDQLATTHKSVRKFVKWYKKIFLYIVGHVCRELTFDLADALQCWGRIDIQESIVP</sequence>
<evidence type="ECO:0000313" key="2">
    <source>
        <dbReference type="EMBL" id="KOF94865.1"/>
    </source>
</evidence>
<dbReference type="Pfam" id="PF13843">
    <property type="entry name" value="DDE_Tnp_1_7"/>
    <property type="match status" value="2"/>
</dbReference>
<feature type="domain" description="PiggyBac transposable element-derived protein" evidence="1">
    <location>
        <begin position="124"/>
        <end position="234"/>
    </location>
</feature>
<dbReference type="PANTHER" id="PTHR46599">
    <property type="entry name" value="PIGGYBAC TRANSPOSABLE ELEMENT-DERIVED PROTEIN 4"/>
    <property type="match status" value="1"/>
</dbReference>
<name>A0A0L8I1D6_OCTBM</name>
<dbReference type="OrthoDB" id="6147624at2759"/>
<dbReference type="InterPro" id="IPR029526">
    <property type="entry name" value="PGBD"/>
</dbReference>